<sequence>MPDDTLPKLSQELEAFRISEASPISSLFPEILCHIFTLTVPPLKPSAPSVALTRHTVWDTYNRTKPWSLGAPWSLAQVCSTWRTIALAYAPLWSSIALSTETWERRGRYVDLQIDRAGTTTPLDILFRFTYQDTFSPGRWGWELFSKLMERRARSSGKSHLVR</sequence>
<name>A0AAD7BDC7_9AGAR</name>
<organism evidence="1 2">
    <name type="scientific">Roridomyces roridus</name>
    <dbReference type="NCBI Taxonomy" id="1738132"/>
    <lineage>
        <taxon>Eukaryota</taxon>
        <taxon>Fungi</taxon>
        <taxon>Dikarya</taxon>
        <taxon>Basidiomycota</taxon>
        <taxon>Agaricomycotina</taxon>
        <taxon>Agaricomycetes</taxon>
        <taxon>Agaricomycetidae</taxon>
        <taxon>Agaricales</taxon>
        <taxon>Marasmiineae</taxon>
        <taxon>Mycenaceae</taxon>
        <taxon>Roridomyces</taxon>
    </lineage>
</organism>
<dbReference type="Proteomes" id="UP001221142">
    <property type="component" value="Unassembled WGS sequence"/>
</dbReference>
<reference evidence="1" key="1">
    <citation type="submission" date="2023-03" db="EMBL/GenBank/DDBJ databases">
        <title>Massive genome expansion in bonnet fungi (Mycena s.s.) driven by repeated elements and novel gene families across ecological guilds.</title>
        <authorList>
            <consortium name="Lawrence Berkeley National Laboratory"/>
            <person name="Harder C.B."/>
            <person name="Miyauchi S."/>
            <person name="Viragh M."/>
            <person name="Kuo A."/>
            <person name="Thoen E."/>
            <person name="Andreopoulos B."/>
            <person name="Lu D."/>
            <person name="Skrede I."/>
            <person name="Drula E."/>
            <person name="Henrissat B."/>
            <person name="Morin E."/>
            <person name="Kohler A."/>
            <person name="Barry K."/>
            <person name="LaButti K."/>
            <person name="Morin E."/>
            <person name="Salamov A."/>
            <person name="Lipzen A."/>
            <person name="Mereny Z."/>
            <person name="Hegedus B."/>
            <person name="Baldrian P."/>
            <person name="Stursova M."/>
            <person name="Weitz H."/>
            <person name="Taylor A."/>
            <person name="Grigoriev I.V."/>
            <person name="Nagy L.G."/>
            <person name="Martin F."/>
            <person name="Kauserud H."/>
        </authorList>
    </citation>
    <scope>NUCLEOTIDE SEQUENCE</scope>
    <source>
        <strain evidence="1">9284</strain>
    </source>
</reference>
<evidence type="ECO:0000313" key="1">
    <source>
        <dbReference type="EMBL" id="KAJ7617947.1"/>
    </source>
</evidence>
<evidence type="ECO:0008006" key="3">
    <source>
        <dbReference type="Google" id="ProtNLM"/>
    </source>
</evidence>
<keyword evidence="2" id="KW-1185">Reference proteome</keyword>
<gene>
    <name evidence="1" type="ORF">FB45DRAFT_1103263</name>
</gene>
<evidence type="ECO:0000313" key="2">
    <source>
        <dbReference type="Proteomes" id="UP001221142"/>
    </source>
</evidence>
<comment type="caution">
    <text evidence="1">The sequence shown here is derived from an EMBL/GenBank/DDBJ whole genome shotgun (WGS) entry which is preliminary data.</text>
</comment>
<proteinExistence type="predicted"/>
<accession>A0AAD7BDC7</accession>
<protein>
    <recommendedName>
        <fullName evidence="3">F-box domain-containing protein</fullName>
    </recommendedName>
</protein>
<dbReference type="EMBL" id="JARKIF010000020">
    <property type="protein sequence ID" value="KAJ7617947.1"/>
    <property type="molecule type" value="Genomic_DNA"/>
</dbReference>
<dbReference type="AlphaFoldDB" id="A0AAD7BDC7"/>